<evidence type="ECO:0000313" key="2">
    <source>
        <dbReference type="EMBL" id="MBF8184640.1"/>
    </source>
</evidence>
<sequence length="116" mass="12602">MPQRTPGDWEDLEQELHSAGVAPAEIEAGARRLLAEARGHQLAEARKERGLGQKDIAAIMDVSVARVSQIEHGEVASIEVIARYVEALGAHLDLVVDFGDRTLRLPVTERPMNSAA</sequence>
<dbReference type="Pfam" id="PF01381">
    <property type="entry name" value="HTH_3"/>
    <property type="match status" value="1"/>
</dbReference>
<keyword evidence="3" id="KW-1185">Reference proteome</keyword>
<evidence type="ECO:0000313" key="3">
    <source>
        <dbReference type="Proteomes" id="UP000605361"/>
    </source>
</evidence>
<dbReference type="SUPFAM" id="SSF47413">
    <property type="entry name" value="lambda repressor-like DNA-binding domains"/>
    <property type="match status" value="1"/>
</dbReference>
<dbReference type="SMART" id="SM00530">
    <property type="entry name" value="HTH_XRE"/>
    <property type="match status" value="1"/>
</dbReference>
<dbReference type="InterPro" id="IPR010982">
    <property type="entry name" value="Lambda_DNA-bd_dom_sf"/>
</dbReference>
<dbReference type="PROSITE" id="PS50943">
    <property type="entry name" value="HTH_CROC1"/>
    <property type="match status" value="1"/>
</dbReference>
<reference evidence="2" key="1">
    <citation type="submission" date="2020-11" db="EMBL/GenBank/DDBJ databases">
        <title>Whole-genome analyses of Nonomuraea sp. K274.</title>
        <authorList>
            <person name="Veyisoglu A."/>
        </authorList>
    </citation>
    <scope>NUCLEOTIDE SEQUENCE</scope>
    <source>
        <strain evidence="2">K274</strain>
    </source>
</reference>
<feature type="domain" description="HTH cro/C1-type" evidence="1">
    <location>
        <begin position="42"/>
        <end position="95"/>
    </location>
</feature>
<gene>
    <name evidence="2" type="ORF">ITP53_02535</name>
</gene>
<organism evidence="2 3">
    <name type="scientific">Nonomuraea cypriaca</name>
    <dbReference type="NCBI Taxonomy" id="1187855"/>
    <lineage>
        <taxon>Bacteria</taxon>
        <taxon>Bacillati</taxon>
        <taxon>Actinomycetota</taxon>
        <taxon>Actinomycetes</taxon>
        <taxon>Streptosporangiales</taxon>
        <taxon>Streptosporangiaceae</taxon>
        <taxon>Nonomuraea</taxon>
    </lineage>
</organism>
<protein>
    <submittedName>
        <fullName evidence="2">Helix-turn-helix transcriptional regulator</fullName>
    </submittedName>
</protein>
<comment type="caution">
    <text evidence="2">The sequence shown here is derived from an EMBL/GenBank/DDBJ whole genome shotgun (WGS) entry which is preliminary data.</text>
</comment>
<evidence type="ECO:0000259" key="1">
    <source>
        <dbReference type="PROSITE" id="PS50943"/>
    </source>
</evidence>
<dbReference type="InterPro" id="IPR001387">
    <property type="entry name" value="Cro/C1-type_HTH"/>
</dbReference>
<dbReference type="AlphaFoldDB" id="A0A931EVY2"/>
<dbReference type="EMBL" id="JADOGI010000004">
    <property type="protein sequence ID" value="MBF8184640.1"/>
    <property type="molecule type" value="Genomic_DNA"/>
</dbReference>
<dbReference type="Proteomes" id="UP000605361">
    <property type="component" value="Unassembled WGS sequence"/>
</dbReference>
<dbReference type="GO" id="GO:0003677">
    <property type="term" value="F:DNA binding"/>
    <property type="evidence" value="ECO:0007669"/>
    <property type="project" value="InterPro"/>
</dbReference>
<proteinExistence type="predicted"/>
<name>A0A931EVY2_9ACTN</name>
<accession>A0A931EVY2</accession>
<dbReference type="Gene3D" id="1.10.260.40">
    <property type="entry name" value="lambda repressor-like DNA-binding domains"/>
    <property type="match status" value="1"/>
</dbReference>
<dbReference type="RefSeq" id="WP_195893629.1">
    <property type="nucleotide sequence ID" value="NZ_JADOGI010000004.1"/>
</dbReference>
<dbReference type="CDD" id="cd00093">
    <property type="entry name" value="HTH_XRE"/>
    <property type="match status" value="1"/>
</dbReference>